<dbReference type="KEGG" id="pstg:E8M01_05040"/>
<dbReference type="Proteomes" id="UP000298781">
    <property type="component" value="Chromosome"/>
</dbReference>
<accession>A0A4D7B6R3</accession>
<evidence type="ECO:0000313" key="1">
    <source>
        <dbReference type="EMBL" id="QCI63657.1"/>
    </source>
</evidence>
<gene>
    <name evidence="1" type="ORF">E8M01_05040</name>
</gene>
<dbReference type="Pfam" id="PF04325">
    <property type="entry name" value="DUF465"/>
    <property type="match status" value="1"/>
</dbReference>
<dbReference type="InterPro" id="IPR007420">
    <property type="entry name" value="DUF465"/>
</dbReference>
<name>A0A4D7B6R3_9HYPH</name>
<dbReference type="AlphaFoldDB" id="A0A4D7B6R3"/>
<dbReference type="OrthoDB" id="7362854at2"/>
<dbReference type="Gene3D" id="6.10.280.50">
    <property type="match status" value="1"/>
</dbReference>
<dbReference type="InterPro" id="IPR038444">
    <property type="entry name" value="DUF465_sf"/>
</dbReference>
<sequence>MSLQSHLSELERRHQALDRELADIVASPSSSDEKIVDIKRRKLLLKDEITRLKAGVRSVH</sequence>
<proteinExistence type="predicted"/>
<evidence type="ECO:0000313" key="2">
    <source>
        <dbReference type="Proteomes" id="UP000298781"/>
    </source>
</evidence>
<keyword evidence="2" id="KW-1185">Reference proteome</keyword>
<dbReference type="EMBL" id="CP039690">
    <property type="protein sequence ID" value="QCI63657.1"/>
    <property type="molecule type" value="Genomic_DNA"/>
</dbReference>
<dbReference type="RefSeq" id="WP_136959114.1">
    <property type="nucleotide sequence ID" value="NZ_CP039690.1"/>
</dbReference>
<organism evidence="1 2">
    <name type="scientific">Phreatobacter stygius</name>
    <dbReference type="NCBI Taxonomy" id="1940610"/>
    <lineage>
        <taxon>Bacteria</taxon>
        <taxon>Pseudomonadati</taxon>
        <taxon>Pseudomonadota</taxon>
        <taxon>Alphaproteobacteria</taxon>
        <taxon>Hyphomicrobiales</taxon>
        <taxon>Phreatobacteraceae</taxon>
        <taxon>Phreatobacter</taxon>
    </lineage>
</organism>
<reference evidence="1 2" key="1">
    <citation type="submission" date="2019-04" db="EMBL/GenBank/DDBJ databases">
        <title>Phreatobacter aquaticus sp. nov.</title>
        <authorList>
            <person name="Choi A."/>
        </authorList>
    </citation>
    <scope>NUCLEOTIDE SEQUENCE [LARGE SCALE GENOMIC DNA]</scope>
    <source>
        <strain evidence="1 2">KCTC 52518</strain>
    </source>
</reference>
<protein>
    <submittedName>
        <fullName evidence="1">DUF465 domain-containing protein</fullName>
    </submittedName>
</protein>